<dbReference type="OrthoDB" id="5985073at2759"/>
<evidence type="ECO:0000256" key="2">
    <source>
        <dbReference type="SAM" id="MobiDB-lite"/>
    </source>
</evidence>
<organism evidence="5 6">
    <name type="scientific">Phialocephala subalpina</name>
    <dbReference type="NCBI Taxonomy" id="576137"/>
    <lineage>
        <taxon>Eukaryota</taxon>
        <taxon>Fungi</taxon>
        <taxon>Dikarya</taxon>
        <taxon>Ascomycota</taxon>
        <taxon>Pezizomycotina</taxon>
        <taxon>Leotiomycetes</taxon>
        <taxon>Helotiales</taxon>
        <taxon>Mollisiaceae</taxon>
        <taxon>Phialocephala</taxon>
        <taxon>Phialocephala fortinii species complex</taxon>
    </lineage>
</organism>
<dbReference type="EMBL" id="FJOG01000002">
    <property type="protein sequence ID" value="CZR51748.1"/>
    <property type="molecule type" value="Genomic_DNA"/>
</dbReference>
<keyword evidence="1" id="KW-0677">Repeat</keyword>
<gene>
    <name evidence="5" type="ORF">PAC_01625</name>
</gene>
<keyword evidence="6" id="KW-1185">Reference proteome</keyword>
<name>A0A1L7WG63_9HELO</name>
<feature type="chain" id="PRO_5012724678" evidence="3">
    <location>
        <begin position="21"/>
        <end position="1474"/>
    </location>
</feature>
<accession>A0A1L7WG63</accession>
<feature type="signal peptide" evidence="3">
    <location>
        <begin position="1"/>
        <end position="20"/>
    </location>
</feature>
<evidence type="ECO:0000259" key="4">
    <source>
        <dbReference type="PROSITE" id="PS51212"/>
    </source>
</evidence>
<dbReference type="PANTHER" id="PTHR45964:SF9">
    <property type="entry name" value="SULFOTRANSFERASE"/>
    <property type="match status" value="1"/>
</dbReference>
<feature type="region of interest" description="Disordered" evidence="2">
    <location>
        <begin position="1032"/>
        <end position="1112"/>
    </location>
</feature>
<dbReference type="Proteomes" id="UP000184330">
    <property type="component" value="Unassembled WGS sequence"/>
</dbReference>
<dbReference type="PANTHER" id="PTHR45964">
    <property type="entry name" value="WSCD FAMILY MEMBER CG9164"/>
    <property type="match status" value="1"/>
</dbReference>
<feature type="domain" description="WSC" evidence="4">
    <location>
        <begin position="1142"/>
        <end position="1233"/>
    </location>
</feature>
<feature type="domain" description="WSC" evidence="4">
    <location>
        <begin position="930"/>
        <end position="1023"/>
    </location>
</feature>
<protein>
    <submittedName>
        <fullName evidence="5">Related to beta-1,3 exoglucanase</fullName>
    </submittedName>
</protein>
<feature type="domain" description="WSC" evidence="4">
    <location>
        <begin position="1344"/>
        <end position="1451"/>
    </location>
</feature>
<keyword evidence="3" id="KW-0732">Signal</keyword>
<proteinExistence type="predicted"/>
<feature type="region of interest" description="Disordered" evidence="2">
    <location>
        <begin position="1285"/>
        <end position="1335"/>
    </location>
</feature>
<sequence>MWSNLFFLLAFVPVFVHSLAATDEIQDADAAQSGYLDNHNMHPATVGSSIFGILWKNTYGAKEKWYAKPLVYTPPGSSQIVFLASSMNVIRVLDAVNGTLLNSRTLQPPFLQSDIGCTDIPDYIGIIGTPIIDPNTNTVYFFSKGYQNGASSGGVANGIYKFYAVDVLTLADQPGFPILIDGHYADNDNSRYFIGGTVLQRPSLAMIGTNVVGAFGGHCDLFNYTGMLVTVSTTAGVGVTSLYAMEASPGAPAVVTDITVQQGGKAGIWQGGMGLASDGSRVFLATGNGIGHANGDVAASGRTPLSTLDEVVANFGVASSGKITLSDYFEPYEYVSMDAGDRDLGSGGVALLDSTTFVGTGVSKMAVSIGKNGKAYIMNANNLGGFKQGSGGTDNIIQTIIGAGSVFGGAGSYPLEGGYIYFTPVGAPTVAYKMGLDNAGVPQFTQVGATAANSAGRVGIGIPTVTTYKGQAGTGILWICDPSAGLQAFNAVPVNGVLTQITIPATGGLNKFSRPAFGDGRLYVSDSNGNVICLGSPVALPLQCSQPVDFGSLTIGDTSTRIINCTALIAITNINGCTTGDATWQCSNSSLPQGALAKGATFSFPVTWNLTQASIDNAQNASFGKVMPGVESTSLDLYTTNAVAQYSSVLPISLSGTTVSKTAYLTVTPPAVDLGGVVVGSQAAVSGLSASVILANVGADTLTFLGTAWTSSIDTTKAPIVWTNITNGNLGASFSSQNLPNVGDTIAPGGSLTIPVQFVSNATGAYSTFVNWWTTGGTGDVLLTASASTAPIANISVSTIEGGWDYSSPVVMDFGDVLAGTTVSRNIRICNAGGSALLITKSKPPIDTELLAPNSNVDLHEGQSIDINSCALGQVSIVAAPLGVDRLAHTVSDVWILNTDDVNFGVHDVEITANIVTRQVGPLLANGSSEYLYLGCYYDGGGRILSKEYTNASNENGWCQNTCFAGGYKFAGTEYHTECWCGNSVPPASKFTADSLKKCAFSCPGDVSQACGGDGTYISIYYDRTTYVPGPADGTVPGSSSSSSSAAPSTTVSSSTVSSTVSTSVTTSQSTASSSGSSSSSTSSASGSSTSSTVSSTSGTTSQSTSSSSSSAFGSLSASTTSLTSSASATPTGPVIVKTAGNFSYIGCYTEATNTRALSSLVYANDNMTVEICATTCAGYTYFGVEYHRECYCGNSLAAGSVVTADSGCSDLCSANSLEYCGGASKLSMYQVKAAVSSSSSAPSSSSSSLSSVSSTISSSSSTVSSSSSSVSSASTLLSSTSQTSTASQSTSSSSSLSSSSSTTSSTTSTSQSSTSTPSTLITSTSTTSSVSPTSTLTVPTFRGFAYSGCYSDPAGGPYGGHNMPKLFSNDSMTPDLCISSALARLSATPATTYLYAGIEYGRECYAGSVAPTPEPTSLVGTKACTFTCPGDSTGKLRCGAGNQYNLYVATQVTITGTATGTQWASSAPTSTIA</sequence>
<evidence type="ECO:0000256" key="3">
    <source>
        <dbReference type="SAM" id="SignalP"/>
    </source>
</evidence>
<dbReference type="SMART" id="SM00321">
    <property type="entry name" value="WSC"/>
    <property type="match status" value="3"/>
</dbReference>
<dbReference type="Pfam" id="PF01822">
    <property type="entry name" value="WSC"/>
    <property type="match status" value="3"/>
</dbReference>
<dbReference type="InterPro" id="IPR002889">
    <property type="entry name" value="WSC_carb-bd"/>
</dbReference>
<evidence type="ECO:0000313" key="6">
    <source>
        <dbReference type="Proteomes" id="UP000184330"/>
    </source>
</evidence>
<feature type="compositionally biased region" description="Low complexity" evidence="2">
    <location>
        <begin position="1034"/>
        <end position="1112"/>
    </location>
</feature>
<reference evidence="5 6" key="1">
    <citation type="submission" date="2016-03" db="EMBL/GenBank/DDBJ databases">
        <authorList>
            <person name="Ploux O."/>
        </authorList>
    </citation>
    <scope>NUCLEOTIDE SEQUENCE [LARGE SCALE GENOMIC DNA]</scope>
    <source>
        <strain evidence="5 6">UAMH 11012</strain>
    </source>
</reference>
<dbReference type="STRING" id="576137.A0A1L7WG63"/>
<dbReference type="InterPro" id="IPR051589">
    <property type="entry name" value="Sialate-O-sulfotransferase"/>
</dbReference>
<dbReference type="PROSITE" id="PS51212">
    <property type="entry name" value="WSC"/>
    <property type="match status" value="3"/>
</dbReference>
<evidence type="ECO:0000256" key="1">
    <source>
        <dbReference type="ARBA" id="ARBA00022737"/>
    </source>
</evidence>
<evidence type="ECO:0000313" key="5">
    <source>
        <dbReference type="EMBL" id="CZR51748.1"/>
    </source>
</evidence>